<evidence type="ECO:0000256" key="12">
    <source>
        <dbReference type="HAMAP-Rule" id="MF_00188"/>
    </source>
</evidence>
<evidence type="ECO:0000256" key="2">
    <source>
        <dbReference type="ARBA" id="ARBA00009779"/>
    </source>
</evidence>
<comment type="subcellular location">
    <subcellularLocation>
        <location evidence="1 12">Cell membrane</location>
        <topology evidence="1 12">Multi-pass membrane protein</topology>
    </subcellularLocation>
</comment>
<evidence type="ECO:0000256" key="7">
    <source>
        <dbReference type="ARBA" id="ARBA00022801"/>
    </source>
</evidence>
<feature type="transmembrane region" description="Helical" evidence="12">
    <location>
        <begin position="12"/>
        <end position="36"/>
    </location>
</feature>
<reference evidence="14 15" key="1">
    <citation type="journal article" date="2016" name="Nat. Commun.">
        <title>Thousands of microbial genomes shed light on interconnected biogeochemical processes in an aquifer system.</title>
        <authorList>
            <person name="Anantharaman K."/>
            <person name="Brown C.T."/>
            <person name="Hug L.A."/>
            <person name="Sharon I."/>
            <person name="Castelle C.J."/>
            <person name="Probst A.J."/>
            <person name="Thomas B.C."/>
            <person name="Singh A."/>
            <person name="Wilkins M.J."/>
            <person name="Karaoz U."/>
            <person name="Brodie E.L."/>
            <person name="Williams K.H."/>
            <person name="Hubbard S.S."/>
            <person name="Banfield J.F."/>
        </authorList>
    </citation>
    <scope>NUCLEOTIDE SEQUENCE [LARGE SCALE GENOMIC DNA]</scope>
</reference>
<proteinExistence type="inferred from homology"/>
<keyword evidence="8 12" id="KW-0862">Zinc</keyword>
<name>A0A1F7GXV8_9BACT</name>
<evidence type="ECO:0000256" key="4">
    <source>
        <dbReference type="ARBA" id="ARBA00022670"/>
    </source>
</evidence>
<accession>A0A1F7GXV8</accession>
<dbReference type="GO" id="GO:0008270">
    <property type="term" value="F:zinc ion binding"/>
    <property type="evidence" value="ECO:0007669"/>
    <property type="project" value="UniProtKB-UniRule"/>
</dbReference>
<dbReference type="GO" id="GO:0006508">
    <property type="term" value="P:proteolysis"/>
    <property type="evidence" value="ECO:0007669"/>
    <property type="project" value="UniProtKB-KW"/>
</dbReference>
<dbReference type="GO" id="GO:0004222">
    <property type="term" value="F:metalloendopeptidase activity"/>
    <property type="evidence" value="ECO:0007669"/>
    <property type="project" value="UniProtKB-UniRule"/>
</dbReference>
<evidence type="ECO:0000256" key="6">
    <source>
        <dbReference type="ARBA" id="ARBA00022723"/>
    </source>
</evidence>
<keyword evidence="11 12" id="KW-0472">Membrane</keyword>
<dbReference type="InterPro" id="IPR050083">
    <property type="entry name" value="HtpX_protease"/>
</dbReference>
<feature type="binding site" evidence="12">
    <location>
        <position position="147"/>
    </location>
    <ligand>
        <name>Zn(2+)</name>
        <dbReference type="ChEBI" id="CHEBI:29105"/>
        <note>catalytic</note>
    </ligand>
</feature>
<keyword evidence="5 12" id="KW-0812">Transmembrane</keyword>
<evidence type="ECO:0000256" key="9">
    <source>
        <dbReference type="ARBA" id="ARBA00022989"/>
    </source>
</evidence>
<dbReference type="GO" id="GO:0005886">
    <property type="term" value="C:plasma membrane"/>
    <property type="evidence" value="ECO:0007669"/>
    <property type="project" value="UniProtKB-SubCell"/>
</dbReference>
<feature type="transmembrane region" description="Helical" evidence="12">
    <location>
        <begin position="190"/>
        <end position="211"/>
    </location>
</feature>
<keyword evidence="7 12" id="KW-0378">Hydrolase</keyword>
<dbReference type="EC" id="3.4.24.-" evidence="12"/>
<comment type="cofactor">
    <cofactor evidence="12">
        <name>Zn(2+)</name>
        <dbReference type="ChEBI" id="CHEBI:29105"/>
    </cofactor>
    <text evidence="12">Binds 1 zinc ion per subunit.</text>
</comment>
<sequence>MNIYSQIRANKLKSYFIIFLFIGLISLVFYVIGQYYSDPTTYFIIGLVFALFTGITSYFYSDKLVLKMSSAKPASKEKYFDYYTVTENLAIGAGIPMPKLFVIDDPTPNAFATGRDPKHAVVAATTGLLERLERSEIEGVIAHELSHVKNYDILVMTIVTVLVGTVAYAVDFFTRSLWWGGSRDRNNRSGALGLVFLIFFIILMPLIASLIQMAVSRRREFLADASGALLTRNPDALADALEKISHDPHMMKHASTATAHLYISNPLKKDSKSRNWITSLFSTHPPIEERVRILRSM</sequence>
<dbReference type="Gene3D" id="3.30.2010.10">
    <property type="entry name" value="Metalloproteases ('zincins'), catalytic domain"/>
    <property type="match status" value="1"/>
</dbReference>
<keyword evidence="4 12" id="KW-0645">Protease</keyword>
<keyword evidence="10 12" id="KW-0482">Metalloprotease</keyword>
<feature type="transmembrane region" description="Helical" evidence="12">
    <location>
        <begin position="153"/>
        <end position="170"/>
    </location>
</feature>
<evidence type="ECO:0000256" key="5">
    <source>
        <dbReference type="ARBA" id="ARBA00022692"/>
    </source>
</evidence>
<dbReference type="HAMAP" id="MF_00188">
    <property type="entry name" value="Pept_M48_protease_HtpX"/>
    <property type="match status" value="1"/>
</dbReference>
<protein>
    <recommendedName>
        <fullName evidence="12">Protease HtpX homolog</fullName>
        <ecNumber evidence="12">3.4.24.-</ecNumber>
    </recommendedName>
</protein>
<dbReference type="PANTHER" id="PTHR43221:SF1">
    <property type="entry name" value="PROTEASE HTPX"/>
    <property type="match status" value="1"/>
</dbReference>
<feature type="binding site" evidence="12">
    <location>
        <position position="143"/>
    </location>
    <ligand>
        <name>Zn(2+)</name>
        <dbReference type="ChEBI" id="CHEBI:29105"/>
        <note>catalytic</note>
    </ligand>
</feature>
<dbReference type="Pfam" id="PF01435">
    <property type="entry name" value="Peptidase_M48"/>
    <property type="match status" value="1"/>
</dbReference>
<organism evidence="14 15">
    <name type="scientific">Candidatus Roizmanbacteria bacterium RIFCSPHIGHO2_02_FULL_37_24</name>
    <dbReference type="NCBI Taxonomy" id="1802037"/>
    <lineage>
        <taxon>Bacteria</taxon>
        <taxon>Candidatus Roizmaniibacteriota</taxon>
    </lineage>
</organism>
<feature type="transmembrane region" description="Helical" evidence="12">
    <location>
        <begin position="42"/>
        <end position="60"/>
    </location>
</feature>
<keyword evidence="9 12" id="KW-1133">Transmembrane helix</keyword>
<feature type="active site" evidence="12">
    <location>
        <position position="144"/>
    </location>
</feature>
<evidence type="ECO:0000256" key="3">
    <source>
        <dbReference type="ARBA" id="ARBA00022475"/>
    </source>
</evidence>
<gene>
    <name evidence="12" type="primary">htpX</name>
    <name evidence="14" type="ORF">A3C24_04940</name>
</gene>
<evidence type="ECO:0000256" key="10">
    <source>
        <dbReference type="ARBA" id="ARBA00023049"/>
    </source>
</evidence>
<dbReference type="CDD" id="cd07340">
    <property type="entry name" value="M48B_Htpx_like"/>
    <property type="match status" value="1"/>
</dbReference>
<dbReference type="PANTHER" id="PTHR43221">
    <property type="entry name" value="PROTEASE HTPX"/>
    <property type="match status" value="1"/>
</dbReference>
<dbReference type="InterPro" id="IPR022919">
    <property type="entry name" value="Pept_M48_protease_HtpX"/>
</dbReference>
<dbReference type="InterPro" id="IPR001915">
    <property type="entry name" value="Peptidase_M48"/>
</dbReference>
<keyword evidence="6 12" id="KW-0479">Metal-binding</keyword>
<evidence type="ECO:0000313" key="14">
    <source>
        <dbReference type="EMBL" id="OGK23758.1"/>
    </source>
</evidence>
<evidence type="ECO:0000256" key="1">
    <source>
        <dbReference type="ARBA" id="ARBA00004651"/>
    </source>
</evidence>
<dbReference type="AlphaFoldDB" id="A0A1F7GXV8"/>
<evidence type="ECO:0000313" key="15">
    <source>
        <dbReference type="Proteomes" id="UP000177159"/>
    </source>
</evidence>
<evidence type="ECO:0000256" key="11">
    <source>
        <dbReference type="ARBA" id="ARBA00023136"/>
    </source>
</evidence>
<feature type="binding site" evidence="12">
    <location>
        <position position="220"/>
    </location>
    <ligand>
        <name>Zn(2+)</name>
        <dbReference type="ChEBI" id="CHEBI:29105"/>
        <note>catalytic</note>
    </ligand>
</feature>
<evidence type="ECO:0000256" key="8">
    <source>
        <dbReference type="ARBA" id="ARBA00022833"/>
    </source>
</evidence>
<keyword evidence="3 12" id="KW-1003">Cell membrane</keyword>
<dbReference type="EMBL" id="MFZM01000017">
    <property type="protein sequence ID" value="OGK23758.1"/>
    <property type="molecule type" value="Genomic_DNA"/>
</dbReference>
<feature type="domain" description="Peptidase M48" evidence="13">
    <location>
        <begin position="85"/>
        <end position="296"/>
    </location>
</feature>
<evidence type="ECO:0000259" key="13">
    <source>
        <dbReference type="Pfam" id="PF01435"/>
    </source>
</evidence>
<comment type="similarity">
    <text evidence="2 12">Belongs to the peptidase M48B family.</text>
</comment>
<comment type="caution">
    <text evidence="14">The sequence shown here is derived from an EMBL/GenBank/DDBJ whole genome shotgun (WGS) entry which is preliminary data.</text>
</comment>
<dbReference type="Proteomes" id="UP000177159">
    <property type="component" value="Unassembled WGS sequence"/>
</dbReference>